<dbReference type="PANTHER" id="PTHR34801:SF6">
    <property type="entry name" value="SLL1620 PROTEIN"/>
    <property type="match status" value="1"/>
</dbReference>
<proteinExistence type="predicted"/>
<dbReference type="Pfam" id="PF07386">
    <property type="entry name" value="DUF1499"/>
    <property type="match status" value="1"/>
</dbReference>
<dbReference type="InterPro" id="IPR010865">
    <property type="entry name" value="DUF1499"/>
</dbReference>
<sequence length="215" mass="22830">MKSHFISASIIFGSLNVGHSFTCPVQQPVRGSSQLCMAQISDANSISRRDAVYTTFASLFAITSSTILPANAIEKCPPGSKNCLRQTWTPPPGVSASDATSQLRDAINAYPQEGQEDGKVDGGGYTIISDTLGKDSAYGVLQLEYRSSGKGTFAKIFNAGRPFIDDLVIEPNDGSFEFRSSSRVGDSDFGVNGKRLSYIGGLLKGKGWTGKGLAN</sequence>
<gene>
    <name evidence="1" type="ORF">HJC23_007478</name>
</gene>
<accession>A0ABD3NVB6</accession>
<dbReference type="Proteomes" id="UP001516023">
    <property type="component" value="Unassembled WGS sequence"/>
</dbReference>
<protein>
    <submittedName>
        <fullName evidence="1">Uncharacterized protein</fullName>
    </submittedName>
</protein>
<evidence type="ECO:0000313" key="1">
    <source>
        <dbReference type="EMBL" id="KAL3779348.1"/>
    </source>
</evidence>
<reference evidence="1 2" key="1">
    <citation type="journal article" date="2020" name="G3 (Bethesda)">
        <title>Improved Reference Genome for Cyclotella cryptica CCMP332, a Model for Cell Wall Morphogenesis, Salinity Adaptation, and Lipid Production in Diatoms (Bacillariophyta).</title>
        <authorList>
            <person name="Roberts W.R."/>
            <person name="Downey K.M."/>
            <person name="Ruck E.C."/>
            <person name="Traller J.C."/>
            <person name="Alverson A.J."/>
        </authorList>
    </citation>
    <scope>NUCLEOTIDE SEQUENCE [LARGE SCALE GENOMIC DNA]</scope>
    <source>
        <strain evidence="1 2">CCMP332</strain>
    </source>
</reference>
<comment type="caution">
    <text evidence="1">The sequence shown here is derived from an EMBL/GenBank/DDBJ whole genome shotgun (WGS) entry which is preliminary data.</text>
</comment>
<evidence type="ECO:0000313" key="2">
    <source>
        <dbReference type="Proteomes" id="UP001516023"/>
    </source>
</evidence>
<name>A0ABD3NVB6_9STRA</name>
<keyword evidence="2" id="KW-1185">Reference proteome</keyword>
<dbReference type="AlphaFoldDB" id="A0ABD3NVB6"/>
<dbReference type="EMBL" id="JABMIG020000392">
    <property type="protein sequence ID" value="KAL3779348.1"/>
    <property type="molecule type" value="Genomic_DNA"/>
</dbReference>
<organism evidence="1 2">
    <name type="scientific">Cyclotella cryptica</name>
    <dbReference type="NCBI Taxonomy" id="29204"/>
    <lineage>
        <taxon>Eukaryota</taxon>
        <taxon>Sar</taxon>
        <taxon>Stramenopiles</taxon>
        <taxon>Ochrophyta</taxon>
        <taxon>Bacillariophyta</taxon>
        <taxon>Coscinodiscophyceae</taxon>
        <taxon>Thalassiosirophycidae</taxon>
        <taxon>Stephanodiscales</taxon>
        <taxon>Stephanodiscaceae</taxon>
        <taxon>Cyclotella</taxon>
    </lineage>
</organism>
<dbReference type="PANTHER" id="PTHR34801">
    <property type="entry name" value="EXPRESSED PROTEIN"/>
    <property type="match status" value="1"/>
</dbReference>